<sequence>MPRSGCSSRPDNGRRPARREIPSGGTKARSPPTRPNPASEPRKTRKYGESAPLASLPRSAREEPSVKIKDVVFATGQSSFVHTDRAAIRQGARPNGYLFDGKPVIPGFDTIVQPAGIASVMLVLDDDIVALGDCADVILAGYAGRDRPFKPAEQEKVLDEVIAPRLVGRSLDSFKDLATEFDALRVDGEPLHMAVRYGVTQALLDAVALSRREQMAEVVAREYGQTIAPRRLRILSSCMRDNYNLHDRMILKRADILPHSSFGEIDRHIGRDGQIFLDYVTKFRKRVQAIGAPDYRPQLHFDVYGSIGELFDNDPERVADYLGKVAAAVAPYDLMIESPFVVDALEPQIEIFGRLRDALKRKGIRTIIIADEWCNTLEDIRAWADAGTTDMVQIKTPDLGGINNTIEAVIYCNEAGMDAYLGGTANETQQSSRITTHIGLATRPAFLLSKPGMGGDESFALQVNEMNRTIALLKHRHSPWLAAA</sequence>
<dbReference type="AlphaFoldDB" id="A0A964T0U1"/>
<evidence type="ECO:0000256" key="1">
    <source>
        <dbReference type="ARBA" id="ARBA00000789"/>
    </source>
</evidence>
<keyword evidence="8" id="KW-0460">Magnesium</keyword>
<feature type="domain" description="Methylaspartate ammonia-lyase C-terminal" evidence="12">
    <location>
        <begin position="227"/>
        <end position="474"/>
    </location>
</feature>
<evidence type="ECO:0000313" key="14">
    <source>
        <dbReference type="Proteomes" id="UP000773614"/>
    </source>
</evidence>
<dbReference type="SFLD" id="SFLDG00151">
    <property type="entry name" value="methylaspartate_ammonia-lyase"/>
    <property type="match status" value="1"/>
</dbReference>
<dbReference type="InterPro" id="IPR029017">
    <property type="entry name" value="Enolase-like_N"/>
</dbReference>
<comment type="catalytic activity">
    <reaction evidence="1">
        <text>(2S,3S)-3-methyl-L-aspartate = mesaconate + NH4(+)</text>
        <dbReference type="Rhea" id="RHEA:12829"/>
        <dbReference type="ChEBI" id="CHEBI:28938"/>
        <dbReference type="ChEBI" id="CHEBI:36986"/>
        <dbReference type="ChEBI" id="CHEBI:58724"/>
        <dbReference type="EC" id="4.3.1.2"/>
    </reaction>
</comment>
<dbReference type="InterPro" id="IPR022662">
    <property type="entry name" value="MeAsp_NH4-lyase_C"/>
</dbReference>
<proteinExistence type="inferred from homology"/>
<reference evidence="13" key="1">
    <citation type="submission" date="2019-03" db="EMBL/GenBank/DDBJ databases">
        <title>Afifella sp. nov., isolated from activated sludge.</title>
        <authorList>
            <person name="Li Q."/>
            <person name="Liu Y."/>
        </authorList>
    </citation>
    <scope>NUCLEOTIDE SEQUENCE</scope>
    <source>
        <strain evidence="13">L72</strain>
    </source>
</reference>
<evidence type="ECO:0000256" key="10">
    <source>
        <dbReference type="SAM" id="MobiDB-lite"/>
    </source>
</evidence>
<evidence type="ECO:0000313" key="13">
    <source>
        <dbReference type="EMBL" id="MYZ46328.1"/>
    </source>
</evidence>
<comment type="cofactor">
    <cofactor evidence="2">
        <name>Mg(2+)</name>
        <dbReference type="ChEBI" id="CHEBI:18420"/>
    </cofactor>
</comment>
<evidence type="ECO:0000256" key="2">
    <source>
        <dbReference type="ARBA" id="ARBA00001946"/>
    </source>
</evidence>
<feature type="compositionally biased region" description="Basic and acidic residues" evidence="10">
    <location>
        <begin position="11"/>
        <end position="21"/>
    </location>
</feature>
<dbReference type="GO" id="GO:0050096">
    <property type="term" value="F:methylaspartate ammonia-lyase activity"/>
    <property type="evidence" value="ECO:0007669"/>
    <property type="project" value="UniProtKB-EC"/>
</dbReference>
<dbReference type="Pfam" id="PF07476">
    <property type="entry name" value="MAAL_C"/>
    <property type="match status" value="1"/>
</dbReference>
<evidence type="ECO:0000256" key="7">
    <source>
        <dbReference type="ARBA" id="ARBA00022723"/>
    </source>
</evidence>
<dbReference type="Pfam" id="PF05034">
    <property type="entry name" value="MAAL_N"/>
    <property type="match status" value="1"/>
</dbReference>
<feature type="domain" description="Methylaspartate ammonia-lyase N-terminal" evidence="11">
    <location>
        <begin position="67"/>
        <end position="224"/>
    </location>
</feature>
<dbReference type="EC" id="4.3.1.2" evidence="6"/>
<dbReference type="Proteomes" id="UP000773614">
    <property type="component" value="Unassembled WGS sequence"/>
</dbReference>
<evidence type="ECO:0000259" key="11">
    <source>
        <dbReference type="Pfam" id="PF05034"/>
    </source>
</evidence>
<dbReference type="GO" id="GO:0046872">
    <property type="term" value="F:metal ion binding"/>
    <property type="evidence" value="ECO:0007669"/>
    <property type="project" value="UniProtKB-KW"/>
</dbReference>
<dbReference type="Gene3D" id="3.20.20.120">
    <property type="entry name" value="Enolase-like C-terminal domain"/>
    <property type="match status" value="1"/>
</dbReference>
<evidence type="ECO:0000256" key="8">
    <source>
        <dbReference type="ARBA" id="ARBA00022842"/>
    </source>
</evidence>
<dbReference type="InterPro" id="IPR036849">
    <property type="entry name" value="Enolase-like_C_sf"/>
</dbReference>
<dbReference type="Gene3D" id="3.30.390.10">
    <property type="entry name" value="Enolase-like, N-terminal domain"/>
    <property type="match status" value="1"/>
</dbReference>
<evidence type="ECO:0000256" key="9">
    <source>
        <dbReference type="ARBA" id="ARBA00023239"/>
    </source>
</evidence>
<organism evidence="13 14">
    <name type="scientific">Propylenella binzhouense</name>
    <dbReference type="NCBI Taxonomy" id="2555902"/>
    <lineage>
        <taxon>Bacteria</taxon>
        <taxon>Pseudomonadati</taxon>
        <taxon>Pseudomonadota</taxon>
        <taxon>Alphaproteobacteria</taxon>
        <taxon>Hyphomicrobiales</taxon>
        <taxon>Propylenellaceae</taxon>
        <taxon>Propylenella</taxon>
    </lineage>
</organism>
<dbReference type="PANTHER" id="PTHR48073:SF2">
    <property type="entry name" value="O-SUCCINYLBENZOATE SYNTHASE"/>
    <property type="match status" value="1"/>
</dbReference>
<keyword evidence="14" id="KW-1185">Reference proteome</keyword>
<dbReference type="SFLD" id="SFLDS00001">
    <property type="entry name" value="Enolase"/>
    <property type="match status" value="1"/>
</dbReference>
<accession>A0A964T0U1</accession>
<protein>
    <recommendedName>
        <fullName evidence="6">methylaspartate ammonia-lyase</fullName>
        <ecNumber evidence="6">4.3.1.2</ecNumber>
    </recommendedName>
</protein>
<dbReference type="SFLD" id="SFLDF00007">
    <property type="entry name" value="methylaspartate_ammonia-lyase"/>
    <property type="match status" value="1"/>
</dbReference>
<evidence type="ECO:0000259" key="12">
    <source>
        <dbReference type="Pfam" id="PF07476"/>
    </source>
</evidence>
<name>A0A964T0U1_9HYPH</name>
<gene>
    <name evidence="13" type="ORF">E4O86_01140</name>
</gene>
<evidence type="ECO:0000256" key="6">
    <source>
        <dbReference type="ARBA" id="ARBA00012993"/>
    </source>
</evidence>
<evidence type="ECO:0000256" key="4">
    <source>
        <dbReference type="ARBA" id="ARBA00009954"/>
    </source>
</evidence>
<keyword evidence="7" id="KW-0479">Metal-binding</keyword>
<comment type="similarity">
    <text evidence="4">Belongs to the methylaspartate ammonia-lyase family.</text>
</comment>
<dbReference type="SUPFAM" id="SSF54826">
    <property type="entry name" value="Enolase N-terminal domain-like"/>
    <property type="match status" value="1"/>
</dbReference>
<dbReference type="PANTHER" id="PTHR48073">
    <property type="entry name" value="O-SUCCINYLBENZOATE SYNTHASE-RELATED"/>
    <property type="match status" value="1"/>
</dbReference>
<comment type="pathway">
    <text evidence="3">Amino-acid degradation; L-glutamate degradation via mesaconate pathway; acetate and pyruvate from L-glutamate: step 2/4.</text>
</comment>
<evidence type="ECO:0000256" key="3">
    <source>
        <dbReference type="ARBA" id="ARBA00004675"/>
    </source>
</evidence>
<dbReference type="InterPro" id="IPR006395">
    <property type="entry name" value="Me_Asp_am_lyase"/>
</dbReference>
<feature type="compositionally biased region" description="Polar residues" evidence="10">
    <location>
        <begin position="1"/>
        <end position="10"/>
    </location>
</feature>
<evidence type="ECO:0000256" key="5">
    <source>
        <dbReference type="ARBA" id="ARBA00011738"/>
    </source>
</evidence>
<comment type="caution">
    <text evidence="13">The sequence shown here is derived from an EMBL/GenBank/DDBJ whole genome shotgun (WGS) entry which is preliminary data.</text>
</comment>
<dbReference type="SUPFAM" id="SSF51604">
    <property type="entry name" value="Enolase C-terminal domain-like"/>
    <property type="match status" value="1"/>
</dbReference>
<keyword evidence="9 13" id="KW-0456">Lyase</keyword>
<comment type="subunit">
    <text evidence="5">Homodimer.</text>
</comment>
<dbReference type="InterPro" id="IPR022665">
    <property type="entry name" value="MeAsp_NH4-lyase_N"/>
</dbReference>
<feature type="region of interest" description="Disordered" evidence="10">
    <location>
        <begin position="1"/>
        <end position="62"/>
    </location>
</feature>
<dbReference type="EMBL" id="SPKJ01000002">
    <property type="protein sequence ID" value="MYZ46328.1"/>
    <property type="molecule type" value="Genomic_DNA"/>
</dbReference>
<dbReference type="NCBIfam" id="TIGR01502">
    <property type="entry name" value="B_methylAsp_ase"/>
    <property type="match status" value="1"/>
</dbReference>